<organism evidence="1 2">
    <name type="scientific">Stegodyphus mimosarum</name>
    <name type="common">African social velvet spider</name>
    <dbReference type="NCBI Taxonomy" id="407821"/>
    <lineage>
        <taxon>Eukaryota</taxon>
        <taxon>Metazoa</taxon>
        <taxon>Ecdysozoa</taxon>
        <taxon>Arthropoda</taxon>
        <taxon>Chelicerata</taxon>
        <taxon>Arachnida</taxon>
        <taxon>Araneae</taxon>
        <taxon>Araneomorphae</taxon>
        <taxon>Entelegynae</taxon>
        <taxon>Eresoidea</taxon>
        <taxon>Eresidae</taxon>
        <taxon>Stegodyphus</taxon>
    </lineage>
</organism>
<protein>
    <submittedName>
        <fullName evidence="1">Uncharacterized protein</fullName>
    </submittedName>
</protein>
<feature type="non-terminal residue" evidence="1">
    <location>
        <position position="42"/>
    </location>
</feature>
<evidence type="ECO:0000313" key="2">
    <source>
        <dbReference type="Proteomes" id="UP000054359"/>
    </source>
</evidence>
<keyword evidence="2" id="KW-1185">Reference proteome</keyword>
<name>A0A087UU17_STEMI</name>
<feature type="non-terminal residue" evidence="1">
    <location>
        <position position="1"/>
    </location>
</feature>
<proteinExistence type="predicted"/>
<evidence type="ECO:0000313" key="1">
    <source>
        <dbReference type="EMBL" id="KFM80856.1"/>
    </source>
</evidence>
<gene>
    <name evidence="1" type="ORF">X975_03048</name>
</gene>
<sequence length="42" mass="4884">CYKITFLGNTHSRKANALHFNIVHFHATKSLQSQNERNISKK</sequence>
<dbReference type="AlphaFoldDB" id="A0A087UU17"/>
<dbReference type="Proteomes" id="UP000054359">
    <property type="component" value="Unassembled WGS sequence"/>
</dbReference>
<dbReference type="EMBL" id="KK121617">
    <property type="protein sequence ID" value="KFM80856.1"/>
    <property type="molecule type" value="Genomic_DNA"/>
</dbReference>
<reference evidence="1 2" key="1">
    <citation type="submission" date="2013-11" db="EMBL/GenBank/DDBJ databases">
        <title>Genome sequencing of Stegodyphus mimosarum.</title>
        <authorList>
            <person name="Bechsgaard J."/>
        </authorList>
    </citation>
    <scope>NUCLEOTIDE SEQUENCE [LARGE SCALE GENOMIC DNA]</scope>
</reference>
<accession>A0A087UU17</accession>